<dbReference type="GO" id="GO:0016779">
    <property type="term" value="F:nucleotidyltransferase activity"/>
    <property type="evidence" value="ECO:0007669"/>
    <property type="project" value="UniProtKB-KW"/>
</dbReference>
<keyword evidence="5" id="KW-1185">Reference proteome</keyword>
<feature type="domain" description="Cytidyltransferase-like" evidence="3">
    <location>
        <begin position="20"/>
        <end position="138"/>
    </location>
</feature>
<dbReference type="PANTHER" id="PTHR43793">
    <property type="entry name" value="FAD SYNTHASE"/>
    <property type="match status" value="1"/>
</dbReference>
<dbReference type="Pfam" id="PF01467">
    <property type="entry name" value="CTP_transf_like"/>
    <property type="match status" value="1"/>
</dbReference>
<dbReference type="Proteomes" id="UP000004210">
    <property type="component" value="Unassembled WGS sequence"/>
</dbReference>
<dbReference type="PANTHER" id="PTHR43793:SF1">
    <property type="entry name" value="FAD SYNTHASE"/>
    <property type="match status" value="1"/>
</dbReference>
<dbReference type="STRING" id="1163408.UU9_13483"/>
<evidence type="ECO:0000256" key="1">
    <source>
        <dbReference type="ARBA" id="ARBA00022679"/>
    </source>
</evidence>
<dbReference type="PATRIC" id="fig|1163408.3.peg.2735"/>
<evidence type="ECO:0000259" key="3">
    <source>
        <dbReference type="Pfam" id="PF01467"/>
    </source>
</evidence>
<evidence type="ECO:0000313" key="4">
    <source>
        <dbReference type="EMBL" id="EIL88131.1"/>
    </source>
</evidence>
<evidence type="ECO:0000313" key="5">
    <source>
        <dbReference type="Proteomes" id="UP000004210"/>
    </source>
</evidence>
<sequence length="167" mass="18698">MTGAVDTNEAGDRSMKNVVLTYGTFDLFHVGHLNLLQRLKALGDYLVVGVSTDEFNATKGKQTIVPFEDRQRIVQNIKCVDLAIPESHWEQKVGDIAKYGVSTFGMGADWTGRFDELKAHCNVVYLPRTEGISSTSMKKLLRVLDKEHVNDLRQALNVISAIIDRFD</sequence>
<name>I4VLP0_9GAMM</name>
<evidence type="ECO:0000256" key="2">
    <source>
        <dbReference type="ARBA" id="ARBA00022695"/>
    </source>
</evidence>
<dbReference type="EMBL" id="AJXU01000059">
    <property type="protein sequence ID" value="EIL88131.1"/>
    <property type="molecule type" value="Genomic_DNA"/>
</dbReference>
<dbReference type="Gene3D" id="3.40.50.620">
    <property type="entry name" value="HUPs"/>
    <property type="match status" value="1"/>
</dbReference>
<reference evidence="4 5" key="1">
    <citation type="journal article" date="2012" name="J. Bacteriol.">
        <title>Genome sequences for six rhodanobacter strains, isolated from soils and the terrestrial subsurface, with variable denitrification capabilities.</title>
        <authorList>
            <person name="Kostka J.E."/>
            <person name="Green S.J."/>
            <person name="Rishishwar L."/>
            <person name="Prakash O."/>
            <person name="Katz L.S."/>
            <person name="Marino-Ramirez L."/>
            <person name="Jordan I.K."/>
            <person name="Munk C."/>
            <person name="Ivanova N."/>
            <person name="Mikhailova N."/>
            <person name="Watson D.B."/>
            <person name="Brown S.D."/>
            <person name="Palumbo A.V."/>
            <person name="Brooks S.C."/>
        </authorList>
    </citation>
    <scope>NUCLEOTIDE SEQUENCE [LARGE SCALE GENOMIC DNA]</scope>
    <source>
        <strain evidence="5">Jip2T</strain>
    </source>
</reference>
<dbReference type="AlphaFoldDB" id="I4VLP0"/>
<dbReference type="InterPro" id="IPR050385">
    <property type="entry name" value="Archaeal_FAD_synthase"/>
</dbReference>
<organism evidence="4 5">
    <name type="scientific">Rhodanobacter fulvus Jip2</name>
    <dbReference type="NCBI Taxonomy" id="1163408"/>
    <lineage>
        <taxon>Bacteria</taxon>
        <taxon>Pseudomonadati</taxon>
        <taxon>Pseudomonadota</taxon>
        <taxon>Gammaproteobacteria</taxon>
        <taxon>Lysobacterales</taxon>
        <taxon>Rhodanobacteraceae</taxon>
        <taxon>Rhodanobacter</taxon>
    </lineage>
</organism>
<keyword evidence="2 4" id="KW-0548">Nucleotidyltransferase</keyword>
<keyword evidence="1 4" id="KW-0808">Transferase</keyword>
<dbReference type="eggNOG" id="COG0615">
    <property type="taxonomic scope" value="Bacteria"/>
</dbReference>
<comment type="caution">
    <text evidence="4">The sequence shown here is derived from an EMBL/GenBank/DDBJ whole genome shotgun (WGS) entry which is preliminary data.</text>
</comment>
<dbReference type="InterPro" id="IPR004821">
    <property type="entry name" value="Cyt_trans-like"/>
</dbReference>
<dbReference type="InterPro" id="IPR014729">
    <property type="entry name" value="Rossmann-like_a/b/a_fold"/>
</dbReference>
<proteinExistence type="predicted"/>
<gene>
    <name evidence="4" type="ORF">UU9_13483</name>
</gene>
<dbReference type="NCBIfam" id="TIGR00125">
    <property type="entry name" value="cyt_tran_rel"/>
    <property type="match status" value="1"/>
</dbReference>
<accession>I4VLP0</accession>
<protein>
    <submittedName>
        <fullName evidence="4">Glycerol-3-phosphate cytidylyltransferase</fullName>
    </submittedName>
</protein>
<dbReference type="SUPFAM" id="SSF52374">
    <property type="entry name" value="Nucleotidylyl transferase"/>
    <property type="match status" value="1"/>
</dbReference>